<dbReference type="InterPro" id="IPR010310">
    <property type="entry name" value="T7SS_ESAT-6-like"/>
</dbReference>
<organism evidence="1 2">
    <name type="scientific">Actinoallomurus acaciae</name>
    <dbReference type="NCBI Taxonomy" id="502577"/>
    <lineage>
        <taxon>Bacteria</taxon>
        <taxon>Bacillati</taxon>
        <taxon>Actinomycetota</taxon>
        <taxon>Actinomycetes</taxon>
        <taxon>Streptosporangiales</taxon>
        <taxon>Thermomonosporaceae</taxon>
        <taxon>Actinoallomurus</taxon>
    </lineage>
</organism>
<dbReference type="RefSeq" id="WP_378208195.1">
    <property type="nucleotide sequence ID" value="NZ_JBHLZP010000233.1"/>
</dbReference>
<name>A0ABV5YLG2_9ACTN</name>
<evidence type="ECO:0000313" key="2">
    <source>
        <dbReference type="Proteomes" id="UP001589627"/>
    </source>
</evidence>
<keyword evidence="2" id="KW-1185">Reference proteome</keyword>
<dbReference type="NCBIfam" id="TIGR03930">
    <property type="entry name" value="WXG100_ESAT6"/>
    <property type="match status" value="1"/>
</dbReference>
<dbReference type="Proteomes" id="UP001589627">
    <property type="component" value="Unassembled WGS sequence"/>
</dbReference>
<reference evidence="1 2" key="1">
    <citation type="submission" date="2024-09" db="EMBL/GenBank/DDBJ databases">
        <authorList>
            <person name="Sun Q."/>
            <person name="Mori K."/>
        </authorList>
    </citation>
    <scope>NUCLEOTIDE SEQUENCE [LARGE SCALE GENOMIC DNA]</scope>
    <source>
        <strain evidence="1 2">TBRC 0563</strain>
    </source>
</reference>
<dbReference type="SUPFAM" id="SSF140453">
    <property type="entry name" value="EsxAB dimer-like"/>
    <property type="match status" value="1"/>
</dbReference>
<dbReference type="Gene3D" id="1.10.287.1060">
    <property type="entry name" value="ESAT-6-like"/>
    <property type="match status" value="1"/>
</dbReference>
<dbReference type="InterPro" id="IPR036689">
    <property type="entry name" value="ESAT-6-like_sf"/>
</dbReference>
<dbReference type="EMBL" id="JBHLZP010000233">
    <property type="protein sequence ID" value="MFB9835873.1"/>
    <property type="molecule type" value="Genomic_DNA"/>
</dbReference>
<evidence type="ECO:0000313" key="1">
    <source>
        <dbReference type="EMBL" id="MFB9835873.1"/>
    </source>
</evidence>
<sequence>MAVNGGTTTVGGVTYKVTPEYLSTAATSTDNTATEIAGVLAQIRSYVVGLEASWQGVAYNTFQTLMAEYDIYAKMLHDSLTDIASGLRGNYVNYTDSEQTNITNLRSLDTSLPAGGRTIGGANLT</sequence>
<comment type="caution">
    <text evidence="1">The sequence shown here is derived from an EMBL/GenBank/DDBJ whole genome shotgun (WGS) entry which is preliminary data.</text>
</comment>
<dbReference type="Pfam" id="PF06013">
    <property type="entry name" value="WXG100"/>
    <property type="match status" value="1"/>
</dbReference>
<gene>
    <name evidence="1" type="ORF">ACFFNX_27195</name>
</gene>
<proteinExistence type="predicted"/>
<accession>A0ABV5YLG2</accession>
<protein>
    <submittedName>
        <fullName evidence="1">WXG100 family type VII secretion target</fullName>
    </submittedName>
</protein>